<gene>
    <name evidence="1" type="ORF">KHA93_09520</name>
</gene>
<comment type="caution">
    <text evidence="1">The sequence shown here is derived from an EMBL/GenBank/DDBJ whole genome shotgun (WGS) entry which is preliminary data.</text>
</comment>
<evidence type="ECO:0000313" key="1">
    <source>
        <dbReference type="EMBL" id="MBS4199894.1"/>
    </source>
</evidence>
<dbReference type="EMBL" id="JAGYPJ010000001">
    <property type="protein sequence ID" value="MBS4199894.1"/>
    <property type="molecule type" value="Genomic_DNA"/>
</dbReference>
<evidence type="ECO:0000313" key="2">
    <source>
        <dbReference type="Proteomes" id="UP000682713"/>
    </source>
</evidence>
<dbReference type="InterPro" id="IPR026838">
    <property type="entry name" value="YheC/D"/>
</dbReference>
<dbReference type="Proteomes" id="UP000682713">
    <property type="component" value="Unassembled WGS sequence"/>
</dbReference>
<sequence length="326" mass="38537">MSVIGLLYPKGKLLKEDLYQLYGIEAGNLGLELVFFTKEAVNWSTKTVKGHIYHDGGWKKKNSSLPNILIVANENLMNEEDSRLRELMVPFPTLGYLGKYKWTIYEKLQNGEFQTDLIPLNKIRSSGQFLRILKEYRKVVIKPTFDTYQYLIEQIGSHYIVTGRGETTEKSQEELRSFIKELQKHEENIVQPHLLFRTKDGETFNIEVNLKKDEGKKWTINKVVPRFYLRNVQKFKGYKDINSFLKSQSPYKSTMLYRNIQDFSIDFVERLERVHKETNELSLYLKIDDLQKIWVDEIKWNIEEVDIVKRNLKDALSLLRRKEGLK</sequence>
<reference evidence="1 2" key="1">
    <citation type="submission" date="2021-05" db="EMBL/GenBank/DDBJ databases">
        <title>Novel Bacillus species.</title>
        <authorList>
            <person name="Liu G."/>
        </authorList>
    </citation>
    <scope>NUCLEOTIDE SEQUENCE [LARGE SCALE GENOMIC DNA]</scope>
    <source>
        <strain evidence="1 2">FJAT-49732</strain>
    </source>
</reference>
<name>A0A942YL18_9BACI</name>
<dbReference type="RefSeq" id="WP_213110527.1">
    <property type="nucleotide sequence ID" value="NZ_JAGYPJ010000001.1"/>
</dbReference>
<dbReference type="AlphaFoldDB" id="A0A942YL18"/>
<protein>
    <submittedName>
        <fullName evidence="1">Uncharacterized protein</fullName>
    </submittedName>
</protein>
<accession>A0A942YL18</accession>
<organism evidence="1 2">
    <name type="scientific">Lederbergia citrisecunda</name>
    <dbReference type="NCBI Taxonomy" id="2833583"/>
    <lineage>
        <taxon>Bacteria</taxon>
        <taxon>Bacillati</taxon>
        <taxon>Bacillota</taxon>
        <taxon>Bacilli</taxon>
        <taxon>Bacillales</taxon>
        <taxon>Bacillaceae</taxon>
        <taxon>Lederbergia</taxon>
    </lineage>
</organism>
<keyword evidence="2" id="KW-1185">Reference proteome</keyword>
<proteinExistence type="predicted"/>
<dbReference type="Pfam" id="PF14398">
    <property type="entry name" value="ATPgrasp_YheCD"/>
    <property type="match status" value="1"/>
</dbReference>